<dbReference type="Pfam" id="PF14216">
    <property type="entry name" value="DUF4326"/>
    <property type="match status" value="1"/>
</dbReference>
<dbReference type="AlphaFoldDB" id="A4WTA6"/>
<sequence>MSKRIQLSRAKGWRMPAGAVKVDRSTKWGNPFTVAQCREAGYRGSDEQLAARCVEAFRVWLGPMWRCNWDGAESEAARGKILDNIHELRGRDLACWCPPGSPCHADVLLEIANG</sequence>
<dbReference type="eggNOG" id="ENOG5033162">
    <property type="taxonomic scope" value="Bacteria"/>
</dbReference>
<dbReference type="InterPro" id="IPR025475">
    <property type="entry name" value="DUF4326"/>
</dbReference>
<dbReference type="STRING" id="349102.Rsph17025_1727"/>
<dbReference type="HOGENOM" id="CLU_145372_0_0_5"/>
<feature type="domain" description="DUF4326" evidence="1">
    <location>
        <begin position="9"/>
        <end position="110"/>
    </location>
</feature>
<organism evidence="2">
    <name type="scientific">Cereibacter sphaeroides (strain ATCC 17025 / ATH 2.4.3)</name>
    <name type="common">Rhodobacter sphaeroides</name>
    <dbReference type="NCBI Taxonomy" id="349102"/>
    <lineage>
        <taxon>Bacteria</taxon>
        <taxon>Pseudomonadati</taxon>
        <taxon>Pseudomonadota</taxon>
        <taxon>Alphaproteobacteria</taxon>
        <taxon>Rhodobacterales</taxon>
        <taxon>Paracoccaceae</taxon>
        <taxon>Cereibacter</taxon>
    </lineage>
</organism>
<dbReference type="BioCyc" id="RSPH349102:G1G8M-1778-MONOMER"/>
<accession>A4WTA6</accession>
<dbReference type="EMBL" id="CP000661">
    <property type="protein sequence ID" value="ABP70620.1"/>
    <property type="molecule type" value="Genomic_DNA"/>
</dbReference>
<dbReference type="KEGG" id="rsq:Rsph17025_1727"/>
<proteinExistence type="predicted"/>
<name>A4WTA6_CERS5</name>
<evidence type="ECO:0000259" key="1">
    <source>
        <dbReference type="Pfam" id="PF14216"/>
    </source>
</evidence>
<reference evidence="2" key="1">
    <citation type="submission" date="2007-04" db="EMBL/GenBank/DDBJ databases">
        <title>Complete sequence of chromosome of Rhodobacter sphaeroides ATCC 17025.</title>
        <authorList>
            <consortium name="US DOE Joint Genome Institute"/>
            <person name="Copeland A."/>
            <person name="Lucas S."/>
            <person name="Lapidus A."/>
            <person name="Barry K."/>
            <person name="Detter J.C."/>
            <person name="Glavina del Rio T."/>
            <person name="Hammon N."/>
            <person name="Israni S."/>
            <person name="Dalin E."/>
            <person name="Tice H."/>
            <person name="Pitluck S."/>
            <person name="Chertkov O."/>
            <person name="Brettin T."/>
            <person name="Bruce D."/>
            <person name="Han C."/>
            <person name="Schmutz J."/>
            <person name="Larimer F."/>
            <person name="Land M."/>
            <person name="Hauser L."/>
            <person name="Kyrpides N."/>
            <person name="Kim E."/>
            <person name="Richardson P."/>
            <person name="Mackenzie C."/>
            <person name="Choudhary M."/>
            <person name="Donohue T.J."/>
            <person name="Kaplan S."/>
        </authorList>
    </citation>
    <scope>NUCLEOTIDE SEQUENCE [LARGE SCALE GENOMIC DNA]</scope>
    <source>
        <strain evidence="2">ATCC 17025</strain>
    </source>
</reference>
<protein>
    <recommendedName>
        <fullName evidence="1">DUF4326 domain-containing protein</fullName>
    </recommendedName>
</protein>
<gene>
    <name evidence="2" type="ordered locus">Rsph17025_1727</name>
</gene>
<evidence type="ECO:0000313" key="2">
    <source>
        <dbReference type="EMBL" id="ABP70620.1"/>
    </source>
</evidence>